<dbReference type="SMART" id="SM01079">
    <property type="entry name" value="CHASE"/>
    <property type="match status" value="1"/>
</dbReference>
<evidence type="ECO:0000256" key="16">
    <source>
        <dbReference type="SAM" id="Phobius"/>
    </source>
</evidence>
<evidence type="ECO:0000313" key="24">
    <source>
        <dbReference type="Proteomes" id="UP001495147"/>
    </source>
</evidence>
<dbReference type="Pfam" id="PF01627">
    <property type="entry name" value="Hpt"/>
    <property type="match status" value="1"/>
</dbReference>
<evidence type="ECO:0000256" key="15">
    <source>
        <dbReference type="PROSITE-ProRule" id="PRU00169"/>
    </source>
</evidence>
<dbReference type="SMART" id="SM00086">
    <property type="entry name" value="PAC"/>
    <property type="match status" value="4"/>
</dbReference>
<keyword evidence="10" id="KW-0067">ATP-binding</keyword>
<feature type="domain" description="PAS" evidence="19">
    <location>
        <begin position="334"/>
        <end position="404"/>
    </location>
</feature>
<dbReference type="InterPro" id="IPR013767">
    <property type="entry name" value="PAS_fold"/>
</dbReference>
<dbReference type="Pfam" id="PF00989">
    <property type="entry name" value="PAS"/>
    <property type="match status" value="2"/>
</dbReference>
<feature type="domain" description="Response regulatory" evidence="18">
    <location>
        <begin position="1263"/>
        <end position="1380"/>
    </location>
</feature>
<evidence type="ECO:0000256" key="14">
    <source>
        <dbReference type="PROSITE-ProRule" id="PRU00110"/>
    </source>
</evidence>
<dbReference type="InterPro" id="IPR000014">
    <property type="entry name" value="PAS"/>
</dbReference>
<dbReference type="Pfam" id="PF13426">
    <property type="entry name" value="PAS_9"/>
    <property type="match status" value="1"/>
</dbReference>
<evidence type="ECO:0000256" key="10">
    <source>
        <dbReference type="ARBA" id="ARBA00022840"/>
    </source>
</evidence>
<gene>
    <name evidence="23" type="ORF">ABDJ85_19345</name>
</gene>
<dbReference type="InterPro" id="IPR036890">
    <property type="entry name" value="HATPase_C_sf"/>
</dbReference>
<evidence type="ECO:0000259" key="22">
    <source>
        <dbReference type="PROSITE" id="PS50894"/>
    </source>
</evidence>
<dbReference type="Gene3D" id="3.30.565.10">
    <property type="entry name" value="Histidine kinase-like ATPase, C-terminal domain"/>
    <property type="match status" value="1"/>
</dbReference>
<dbReference type="Gene3D" id="3.30.450.350">
    <property type="entry name" value="CHASE domain"/>
    <property type="match status" value="1"/>
</dbReference>
<keyword evidence="12" id="KW-0902">Two-component regulatory system</keyword>
<dbReference type="PRINTS" id="PR00344">
    <property type="entry name" value="BCTRLSENSOR"/>
</dbReference>
<dbReference type="InterPro" id="IPR035965">
    <property type="entry name" value="PAS-like_dom_sf"/>
</dbReference>
<dbReference type="Pfam" id="PF00072">
    <property type="entry name" value="Response_reg"/>
    <property type="match status" value="1"/>
</dbReference>
<dbReference type="InterPro" id="IPR042240">
    <property type="entry name" value="CHASE_sf"/>
</dbReference>
<feature type="domain" description="PAC" evidence="20">
    <location>
        <begin position="408"/>
        <end position="460"/>
    </location>
</feature>
<accession>A0ABV0G7C7</accession>
<evidence type="ECO:0000256" key="1">
    <source>
        <dbReference type="ARBA" id="ARBA00000085"/>
    </source>
</evidence>
<evidence type="ECO:0000256" key="13">
    <source>
        <dbReference type="ARBA" id="ARBA00023136"/>
    </source>
</evidence>
<dbReference type="PANTHER" id="PTHR43047">
    <property type="entry name" value="TWO-COMPONENT HISTIDINE PROTEIN KINASE"/>
    <property type="match status" value="1"/>
</dbReference>
<dbReference type="InterPro" id="IPR036641">
    <property type="entry name" value="HPT_dom_sf"/>
</dbReference>
<evidence type="ECO:0000256" key="6">
    <source>
        <dbReference type="ARBA" id="ARBA00022553"/>
    </source>
</evidence>
<evidence type="ECO:0000256" key="8">
    <source>
        <dbReference type="ARBA" id="ARBA00022692"/>
    </source>
</evidence>
<dbReference type="PROSITE" id="PS50839">
    <property type="entry name" value="CHASE"/>
    <property type="match status" value="1"/>
</dbReference>
<dbReference type="NCBIfam" id="TIGR00229">
    <property type="entry name" value="sensory_box"/>
    <property type="match status" value="5"/>
</dbReference>
<dbReference type="Pfam" id="PF02518">
    <property type="entry name" value="HATPase_c"/>
    <property type="match status" value="1"/>
</dbReference>
<keyword evidence="8 16" id="KW-0812">Transmembrane</keyword>
<feature type="domain" description="PAS" evidence="19">
    <location>
        <begin position="861"/>
        <end position="933"/>
    </location>
</feature>
<feature type="domain" description="PAS" evidence="19">
    <location>
        <begin position="479"/>
        <end position="549"/>
    </location>
</feature>
<dbReference type="SMART" id="SM00091">
    <property type="entry name" value="PAS"/>
    <property type="match status" value="5"/>
</dbReference>
<dbReference type="Pfam" id="PF08448">
    <property type="entry name" value="PAS_4"/>
    <property type="match status" value="2"/>
</dbReference>
<dbReference type="PROSITE" id="PS50113">
    <property type="entry name" value="PAC"/>
    <property type="match status" value="3"/>
</dbReference>
<evidence type="ECO:0000313" key="23">
    <source>
        <dbReference type="EMBL" id="MEO3693634.1"/>
    </source>
</evidence>
<dbReference type="SUPFAM" id="SSF52172">
    <property type="entry name" value="CheY-like"/>
    <property type="match status" value="1"/>
</dbReference>
<dbReference type="InterPro" id="IPR000700">
    <property type="entry name" value="PAS-assoc_C"/>
</dbReference>
<comment type="catalytic activity">
    <reaction evidence="1">
        <text>ATP + protein L-histidine = ADP + protein N-phospho-L-histidine.</text>
        <dbReference type="EC" id="2.7.13.3"/>
    </reaction>
</comment>
<evidence type="ECO:0000259" key="19">
    <source>
        <dbReference type="PROSITE" id="PS50112"/>
    </source>
</evidence>
<dbReference type="InterPro" id="IPR011006">
    <property type="entry name" value="CheY-like_superfamily"/>
</dbReference>
<dbReference type="Proteomes" id="UP001495147">
    <property type="component" value="Unassembled WGS sequence"/>
</dbReference>
<dbReference type="PROSITE" id="PS50109">
    <property type="entry name" value="HIS_KIN"/>
    <property type="match status" value="1"/>
</dbReference>
<evidence type="ECO:0000256" key="4">
    <source>
        <dbReference type="ARBA" id="ARBA00022475"/>
    </source>
</evidence>
<dbReference type="CDD" id="cd16922">
    <property type="entry name" value="HATPase_EvgS-ArcB-TorS-like"/>
    <property type="match status" value="1"/>
</dbReference>
<evidence type="ECO:0000256" key="5">
    <source>
        <dbReference type="ARBA" id="ARBA00022519"/>
    </source>
</evidence>
<dbReference type="SUPFAM" id="SSF55785">
    <property type="entry name" value="PYP-like sensor domain (PAS domain)"/>
    <property type="match status" value="5"/>
</dbReference>
<evidence type="ECO:0000256" key="2">
    <source>
        <dbReference type="ARBA" id="ARBA00004429"/>
    </source>
</evidence>
<dbReference type="InterPro" id="IPR001610">
    <property type="entry name" value="PAC"/>
</dbReference>
<feature type="modified residue" description="Phosphohistidine" evidence="14">
    <location>
        <position position="1455"/>
    </location>
</feature>
<dbReference type="SUPFAM" id="SSF47384">
    <property type="entry name" value="Homodimeric domain of signal transducing histidine kinase"/>
    <property type="match status" value="1"/>
</dbReference>
<evidence type="ECO:0000259" key="20">
    <source>
        <dbReference type="PROSITE" id="PS50113"/>
    </source>
</evidence>
<keyword evidence="4" id="KW-1003">Cell membrane</keyword>
<dbReference type="Pfam" id="PF03924">
    <property type="entry name" value="CHASE"/>
    <property type="match status" value="1"/>
</dbReference>
<dbReference type="InterPro" id="IPR036097">
    <property type="entry name" value="HisK_dim/P_sf"/>
</dbReference>
<keyword evidence="11 16" id="KW-1133">Transmembrane helix</keyword>
<dbReference type="SMART" id="SM00387">
    <property type="entry name" value="HATPase_c"/>
    <property type="match status" value="1"/>
</dbReference>
<evidence type="ECO:0000256" key="11">
    <source>
        <dbReference type="ARBA" id="ARBA00022989"/>
    </source>
</evidence>
<dbReference type="CDD" id="cd00130">
    <property type="entry name" value="PAS"/>
    <property type="match status" value="4"/>
</dbReference>
<dbReference type="PANTHER" id="PTHR43047:SF64">
    <property type="entry name" value="HISTIDINE KINASE CONTAINING CHEY-HOMOLOGOUS RECEIVER DOMAIN AND PAS DOMAIN-RELATED"/>
    <property type="match status" value="1"/>
</dbReference>
<dbReference type="Gene3D" id="1.20.120.160">
    <property type="entry name" value="HPT domain"/>
    <property type="match status" value="1"/>
</dbReference>
<dbReference type="CDD" id="cd00082">
    <property type="entry name" value="HisKA"/>
    <property type="match status" value="1"/>
</dbReference>
<evidence type="ECO:0000256" key="9">
    <source>
        <dbReference type="ARBA" id="ARBA00022777"/>
    </source>
</evidence>
<dbReference type="RefSeq" id="WP_347706448.1">
    <property type="nucleotide sequence ID" value="NZ_JBDPZD010000009.1"/>
</dbReference>
<keyword evidence="10" id="KW-0547">Nucleotide-binding</keyword>
<dbReference type="CDD" id="cd17546">
    <property type="entry name" value="REC_hyHK_CKI1_RcsC-like"/>
    <property type="match status" value="1"/>
</dbReference>
<evidence type="ECO:0000256" key="3">
    <source>
        <dbReference type="ARBA" id="ARBA00012438"/>
    </source>
</evidence>
<keyword evidence="9" id="KW-0418">Kinase</keyword>
<feature type="domain" description="CHASE" evidence="21">
    <location>
        <begin position="138"/>
        <end position="217"/>
    </location>
</feature>
<dbReference type="Gene3D" id="3.40.50.2300">
    <property type="match status" value="1"/>
</dbReference>
<dbReference type="InterPro" id="IPR005467">
    <property type="entry name" value="His_kinase_dom"/>
</dbReference>
<dbReference type="Pfam" id="PF00512">
    <property type="entry name" value="HisKA"/>
    <property type="match status" value="1"/>
</dbReference>
<keyword evidence="7" id="KW-0808">Transferase</keyword>
<feature type="domain" description="PAS" evidence="19">
    <location>
        <begin position="621"/>
        <end position="652"/>
    </location>
</feature>
<keyword evidence="5" id="KW-0997">Cell inner membrane</keyword>
<name>A0ABV0G7C7_9BURK</name>
<evidence type="ECO:0000259" key="21">
    <source>
        <dbReference type="PROSITE" id="PS50839"/>
    </source>
</evidence>
<dbReference type="InterPro" id="IPR003661">
    <property type="entry name" value="HisK_dim/P_dom"/>
</dbReference>
<feature type="domain" description="PAC" evidence="20">
    <location>
        <begin position="680"/>
        <end position="732"/>
    </location>
</feature>
<sequence>MKSSQMPYWVGAVALALGLVGTAWMASSHERNNRELAQARFETLAKSAIRQVGDQVRGFEYGLRGARGVVAAQQGLPSWAAFRRYAQTRDFDTEFPGARGFGLIWRLPEEAEARHVASQRDQGRESFAVKQLTPTPGERFVITYIEPEASNQQAVGLDVGSESRRRATAESAMRTGRASITEPITLVQASGKRARAFLIMLPIHASDQPKVAESVVGWSYTPVVIDEVIGRAHWPEDQLWVEWRDANSQEAGTFYQSTGEPPNDAALPTTRVVLDIFDRQWEAHVTATPAFVRGLGLTPTNAVWAVGVVLSMLLGMVAFLIAQREQRKRLLNLEQARRAAILNTTDDGIVVVLADGTVSEWNPAAERLFGFAADEAIGRPILELVVPGSDMAEDERTRQLVLGGARCEPREVERRHRAGHLVDVSVSMAPVSNEKGQRIGVAQIFRDIRQAKAAQRDILELNANLENQVAARTLEVARAAHDLRSIVDGLPSLVAYWDPQLVIRVANKAHGEWFGVDAEQLKGDSFERLLLPTVFAALRSHIEAALNGQPQRCEFSLPRRDGAGERHVLAHFLPDVLDDKVQGLCALMHDITELTEQRRVLEAERKDKAALLDTIMSHALVSITDRHGSIIEVNQRFCEVSGYRAEELVGQNHRLINSGHHDREFWRQMWRTVVSGKTWRGGEVCNRAKDGSLYWVDSVVAPHLDADGRIERIVSFRIDISEIKRLQQVASDAWAQTERSEAFLRELTDRLPMSLAFLDASGEVRFANAGFCDRAGLSREQLVGRSAQSLAAWPEAARDLALLVAEPGHHELVTEARDGPARHYGYLVADDVDVSGTTRGRFVIGSDTTDARRAEQEMRRTLAVLRSVLRSASTISIVAVNRKGKIDFFNRGAEELLGYSEAEAAGTMNGMDWHLPEELQARADALSARLGRAVPASLALVLPEALNERFDCHYRRKDGALVPVTLTVSPIADDAGATIGYIGVAYDISERLSYEEGLRNAVKAAEAANQAKSSFLANMSHEIRTPLNAVIGMAYLLERTPLNPEQATFAQNIWLAGKSLLSVVNDVLDVSKIEAGEMTLEKIDFSLRDLVSELQAVMGAQAAAKRLEMGFDFEADVPELVRGDPTRLRQILMNLLGNALKFTERGSINLRLSKVSEADGVHRLKFEVADSGVGIPPDVLPNLFNPFAQADASTTRRFGGTGLGLSIVRQLAEHMGGRVGVSSELGAGSCFWAELPFELGDPASFEGPESTTAAAGERLAGVKVLLVDDSPINLQVAGRLLEMDGVVVSYASHGQEALDRLVAGPSVDLVLMDVQMPGMDGLEATRRLHAMPEFADLPVLALTAGSTADELGRARDAGMLDVLSKPIDPRQLIEAIARALRRTVAPTPAVAPAAPAATYWPSIEGFDTQSARPRFLGDVALFDSMVQRTLGLAEKVQDLPLTNDEEHRALASRMHSLKGSASTVGAARLTNLAVEAESLALRQATPELPPVLEAMDAEATLRRAAVQAELSSRPKPAPEATGVEGALAAEDLAELQAALRINDLQALELYRRFKLQIKRRLAAERFSALDDLVRRLEFEQAAELLNELG</sequence>
<organism evidence="23 24">
    <name type="scientific">Roseateles paludis</name>
    <dbReference type="NCBI Taxonomy" id="3145238"/>
    <lineage>
        <taxon>Bacteria</taxon>
        <taxon>Pseudomonadati</taxon>
        <taxon>Pseudomonadota</taxon>
        <taxon>Betaproteobacteria</taxon>
        <taxon>Burkholderiales</taxon>
        <taxon>Sphaerotilaceae</taxon>
        <taxon>Roseateles</taxon>
    </lineage>
</organism>
<dbReference type="EMBL" id="JBDPZD010000009">
    <property type="protein sequence ID" value="MEO3693634.1"/>
    <property type="molecule type" value="Genomic_DNA"/>
</dbReference>
<dbReference type="Gene3D" id="1.10.287.130">
    <property type="match status" value="1"/>
</dbReference>
<evidence type="ECO:0000259" key="17">
    <source>
        <dbReference type="PROSITE" id="PS50109"/>
    </source>
</evidence>
<evidence type="ECO:0000256" key="7">
    <source>
        <dbReference type="ARBA" id="ARBA00022679"/>
    </source>
</evidence>
<feature type="domain" description="Histidine kinase" evidence="17">
    <location>
        <begin position="1018"/>
        <end position="1239"/>
    </location>
</feature>
<dbReference type="InterPro" id="IPR013656">
    <property type="entry name" value="PAS_4"/>
</dbReference>
<keyword evidence="24" id="KW-1185">Reference proteome</keyword>
<feature type="modified residue" description="4-aspartylphosphate" evidence="15">
    <location>
        <position position="1313"/>
    </location>
</feature>
<dbReference type="Gene3D" id="3.30.450.20">
    <property type="entry name" value="PAS domain"/>
    <property type="match status" value="5"/>
</dbReference>
<evidence type="ECO:0000259" key="18">
    <source>
        <dbReference type="PROSITE" id="PS50110"/>
    </source>
</evidence>
<reference evidence="23 24" key="1">
    <citation type="submission" date="2024-05" db="EMBL/GenBank/DDBJ databases">
        <title>Roseateles sp. DJS-2-20 16S ribosomal RNA gene Genome sequencing and assembly.</title>
        <authorList>
            <person name="Woo H."/>
        </authorList>
    </citation>
    <scope>NUCLEOTIDE SEQUENCE [LARGE SCALE GENOMIC DNA]</scope>
    <source>
        <strain evidence="23 24">DJS-2-20</strain>
    </source>
</reference>
<proteinExistence type="predicted"/>
<dbReference type="SMART" id="SM00388">
    <property type="entry name" value="HisKA"/>
    <property type="match status" value="1"/>
</dbReference>
<dbReference type="PROSITE" id="PS50894">
    <property type="entry name" value="HPT"/>
    <property type="match status" value="1"/>
</dbReference>
<feature type="domain" description="PAS" evidence="19">
    <location>
        <begin position="740"/>
        <end position="786"/>
    </location>
</feature>
<dbReference type="InterPro" id="IPR006189">
    <property type="entry name" value="CHASE_dom"/>
</dbReference>
<dbReference type="EC" id="2.7.13.3" evidence="3"/>
<comment type="subcellular location">
    <subcellularLocation>
        <location evidence="2">Cell inner membrane</location>
        <topology evidence="2">Multi-pass membrane protein</topology>
    </subcellularLocation>
</comment>
<dbReference type="InterPro" id="IPR001789">
    <property type="entry name" value="Sig_transdc_resp-reg_receiver"/>
</dbReference>
<protein>
    <recommendedName>
        <fullName evidence="3">histidine kinase</fullName>
        <ecNumber evidence="3">2.7.13.3</ecNumber>
    </recommendedName>
</protein>
<dbReference type="PROSITE" id="PS50112">
    <property type="entry name" value="PAS"/>
    <property type="match status" value="5"/>
</dbReference>
<keyword evidence="13 16" id="KW-0472">Membrane</keyword>
<evidence type="ECO:0000256" key="12">
    <source>
        <dbReference type="ARBA" id="ARBA00023012"/>
    </source>
</evidence>
<dbReference type="InterPro" id="IPR003594">
    <property type="entry name" value="HATPase_dom"/>
</dbReference>
<dbReference type="PROSITE" id="PS50110">
    <property type="entry name" value="RESPONSE_REGULATORY"/>
    <property type="match status" value="1"/>
</dbReference>
<dbReference type="SUPFAM" id="SSF47226">
    <property type="entry name" value="Histidine-containing phosphotransfer domain, HPT domain"/>
    <property type="match status" value="1"/>
</dbReference>
<feature type="domain" description="PAC" evidence="20">
    <location>
        <begin position="948"/>
        <end position="1000"/>
    </location>
</feature>
<dbReference type="InterPro" id="IPR008207">
    <property type="entry name" value="Sig_transdc_His_kin_Hpt_dom"/>
</dbReference>
<feature type="transmembrane region" description="Helical" evidence="16">
    <location>
        <begin position="302"/>
        <end position="322"/>
    </location>
</feature>
<feature type="domain" description="HPt" evidence="22">
    <location>
        <begin position="1414"/>
        <end position="1509"/>
    </location>
</feature>
<keyword evidence="6 15" id="KW-0597">Phosphoprotein</keyword>
<dbReference type="SMART" id="SM00448">
    <property type="entry name" value="REC"/>
    <property type="match status" value="1"/>
</dbReference>
<dbReference type="InterPro" id="IPR004358">
    <property type="entry name" value="Sig_transdc_His_kin-like_C"/>
</dbReference>
<dbReference type="SUPFAM" id="SSF55874">
    <property type="entry name" value="ATPase domain of HSP90 chaperone/DNA topoisomerase II/histidine kinase"/>
    <property type="match status" value="1"/>
</dbReference>
<comment type="caution">
    <text evidence="23">The sequence shown here is derived from an EMBL/GenBank/DDBJ whole genome shotgun (WGS) entry which is preliminary data.</text>
</comment>